<dbReference type="OrthoDB" id="954784at2"/>
<dbReference type="RefSeq" id="WP_052430353.1">
    <property type="nucleotide sequence ID" value="NZ_BBLT01000009.1"/>
</dbReference>
<evidence type="ECO:0008006" key="3">
    <source>
        <dbReference type="Google" id="ProtNLM"/>
    </source>
</evidence>
<name>A0A098LJT7_9BACT</name>
<keyword evidence="2" id="KW-1185">Reference proteome</keyword>
<gene>
    <name evidence="1" type="ORF">MYP_3942</name>
</gene>
<dbReference type="EMBL" id="BBLT01000009">
    <property type="protein sequence ID" value="GAL86712.1"/>
    <property type="molecule type" value="Genomic_DNA"/>
</dbReference>
<comment type="caution">
    <text evidence="1">The sequence shown here is derived from an EMBL/GenBank/DDBJ whole genome shotgun (WGS) entry which is preliminary data.</text>
</comment>
<dbReference type="InterPro" id="IPR027848">
    <property type="entry name" value="DUF4494"/>
</dbReference>
<dbReference type="STRING" id="153721.MYP_3942"/>
<proteinExistence type="predicted"/>
<sequence>MATWFECKFKYNREDQNGGFTTVTEVYLIDAVSFTDAEARVYEEIGSNFREFVLLTVSKYRVHELVINEEGLTWYKCKVAITSLDEKAGKEKKLKQMILVNGNNLREAYDRVEDLFADSTSDYQILEIITTNIVEILPYHETEPNLKPLAQALAEAESRTETELSAETEAGVEIETIAPATAD</sequence>
<evidence type="ECO:0000313" key="1">
    <source>
        <dbReference type="EMBL" id="GAL86712.1"/>
    </source>
</evidence>
<dbReference type="eggNOG" id="ENOG502ZVB7">
    <property type="taxonomic scope" value="Bacteria"/>
</dbReference>
<dbReference type="Pfam" id="PF14902">
    <property type="entry name" value="DUF4494"/>
    <property type="match status" value="1"/>
</dbReference>
<protein>
    <recommendedName>
        <fullName evidence="3">DUF4494 domain-containing protein</fullName>
    </recommendedName>
</protein>
<reference evidence="1 2" key="1">
    <citation type="submission" date="2014-09" db="EMBL/GenBank/DDBJ databases">
        <title>Sporocytophaga myxococcoides PG-01 genome sequencing.</title>
        <authorList>
            <person name="Liu L."/>
            <person name="Gao P.J."/>
            <person name="Chen G.J."/>
            <person name="Wang L.S."/>
        </authorList>
    </citation>
    <scope>NUCLEOTIDE SEQUENCE [LARGE SCALE GENOMIC DNA]</scope>
    <source>
        <strain evidence="1 2">PG-01</strain>
    </source>
</reference>
<organism evidence="1 2">
    <name type="scientific">Sporocytophaga myxococcoides</name>
    <dbReference type="NCBI Taxonomy" id="153721"/>
    <lineage>
        <taxon>Bacteria</taxon>
        <taxon>Pseudomonadati</taxon>
        <taxon>Bacteroidota</taxon>
        <taxon>Cytophagia</taxon>
        <taxon>Cytophagales</taxon>
        <taxon>Cytophagaceae</taxon>
        <taxon>Sporocytophaga</taxon>
    </lineage>
</organism>
<evidence type="ECO:0000313" key="2">
    <source>
        <dbReference type="Proteomes" id="UP000030185"/>
    </source>
</evidence>
<dbReference type="AlphaFoldDB" id="A0A098LJT7"/>
<dbReference type="Proteomes" id="UP000030185">
    <property type="component" value="Unassembled WGS sequence"/>
</dbReference>
<accession>A0A098LJT7</accession>